<evidence type="ECO:0000256" key="2">
    <source>
        <dbReference type="ARBA" id="ARBA00022670"/>
    </source>
</evidence>
<dbReference type="GO" id="GO:0016929">
    <property type="term" value="F:deSUMOylase activity"/>
    <property type="evidence" value="ECO:0007669"/>
    <property type="project" value="TreeGrafter"/>
</dbReference>
<dbReference type="GO" id="GO:0006508">
    <property type="term" value="P:proteolysis"/>
    <property type="evidence" value="ECO:0007669"/>
    <property type="project" value="UniProtKB-KW"/>
</dbReference>
<keyword evidence="8" id="KW-1185">Reference proteome</keyword>
<feature type="compositionally biased region" description="Basic residues" evidence="5">
    <location>
        <begin position="73"/>
        <end position="84"/>
    </location>
</feature>
<dbReference type="AlphaFoldDB" id="A0A3B0KI32"/>
<gene>
    <name evidence="7" type="ORF">DGUA_6G018210</name>
</gene>
<evidence type="ECO:0000313" key="7">
    <source>
        <dbReference type="EMBL" id="SPP83368.1"/>
    </source>
</evidence>
<dbReference type="OrthoDB" id="1939479at2759"/>
<dbReference type="GO" id="GO:0005634">
    <property type="term" value="C:nucleus"/>
    <property type="evidence" value="ECO:0007669"/>
    <property type="project" value="TreeGrafter"/>
</dbReference>
<evidence type="ECO:0000256" key="4">
    <source>
        <dbReference type="ARBA" id="ARBA00022807"/>
    </source>
</evidence>
<dbReference type="InterPro" id="IPR003653">
    <property type="entry name" value="Peptidase_C48_C"/>
</dbReference>
<dbReference type="FunFam" id="3.40.395.10:FF:000001">
    <property type="entry name" value="Sentrin-specific protease 1"/>
    <property type="match status" value="1"/>
</dbReference>
<dbReference type="GO" id="GO:0016926">
    <property type="term" value="P:protein desumoylation"/>
    <property type="evidence" value="ECO:0007669"/>
    <property type="project" value="TreeGrafter"/>
</dbReference>
<dbReference type="PROSITE" id="PS50600">
    <property type="entry name" value="ULP_PROTEASE"/>
    <property type="match status" value="1"/>
</dbReference>
<feature type="compositionally biased region" description="Basic residues" evidence="5">
    <location>
        <begin position="54"/>
        <end position="65"/>
    </location>
</feature>
<feature type="domain" description="Ubiquitin-like protease family profile" evidence="6">
    <location>
        <begin position="341"/>
        <end position="506"/>
    </location>
</feature>
<dbReference type="PANTHER" id="PTHR12606">
    <property type="entry name" value="SENTRIN/SUMO-SPECIFIC PROTEASE"/>
    <property type="match status" value="1"/>
</dbReference>
<dbReference type="Gene3D" id="3.40.395.10">
    <property type="entry name" value="Adenoviral Proteinase, Chain A"/>
    <property type="match status" value="1"/>
</dbReference>
<dbReference type="Pfam" id="PF02902">
    <property type="entry name" value="Peptidase_C48"/>
    <property type="match status" value="1"/>
</dbReference>
<keyword evidence="3" id="KW-0378">Hydrolase</keyword>
<name>A0A3B0KI32_DROGU</name>
<comment type="similarity">
    <text evidence="1">Belongs to the peptidase C48 family.</text>
</comment>
<feature type="region of interest" description="Disordered" evidence="5">
    <location>
        <begin position="1"/>
        <end position="99"/>
    </location>
</feature>
<dbReference type="InterPro" id="IPR038765">
    <property type="entry name" value="Papain-like_cys_pep_sf"/>
</dbReference>
<proteinExistence type="inferred from homology"/>
<dbReference type="GO" id="GO:0080090">
    <property type="term" value="P:regulation of primary metabolic process"/>
    <property type="evidence" value="ECO:0007669"/>
    <property type="project" value="UniProtKB-ARBA"/>
</dbReference>
<dbReference type="PANTHER" id="PTHR12606:SF141">
    <property type="entry name" value="GH15225P-RELATED"/>
    <property type="match status" value="1"/>
</dbReference>
<keyword evidence="2 7" id="KW-0645">Protease</keyword>
<dbReference type="STRING" id="7266.A0A3B0KI32"/>
<feature type="compositionally biased region" description="Basic residues" evidence="5">
    <location>
        <begin position="253"/>
        <end position="270"/>
    </location>
</feature>
<dbReference type="EMBL" id="OUUW01000007">
    <property type="protein sequence ID" value="SPP83368.1"/>
    <property type="molecule type" value="Genomic_DNA"/>
</dbReference>
<protein>
    <submittedName>
        <fullName evidence="7">Blast:Sentrin-specific protease</fullName>
    </submittedName>
</protein>
<dbReference type="SUPFAM" id="SSF54001">
    <property type="entry name" value="Cysteine proteinases"/>
    <property type="match status" value="1"/>
</dbReference>
<evidence type="ECO:0000259" key="6">
    <source>
        <dbReference type="PROSITE" id="PS50600"/>
    </source>
</evidence>
<evidence type="ECO:0000256" key="5">
    <source>
        <dbReference type="SAM" id="MobiDB-lite"/>
    </source>
</evidence>
<reference evidence="8" key="1">
    <citation type="submission" date="2018-01" db="EMBL/GenBank/DDBJ databases">
        <authorList>
            <person name="Alioto T."/>
            <person name="Alioto T."/>
        </authorList>
    </citation>
    <scope>NUCLEOTIDE SEQUENCE [LARGE SCALE GENOMIC DNA]</scope>
</reference>
<dbReference type="GO" id="GO:0060255">
    <property type="term" value="P:regulation of macromolecule metabolic process"/>
    <property type="evidence" value="ECO:0007669"/>
    <property type="project" value="UniProtKB-ARBA"/>
</dbReference>
<accession>A0A3B0KI32</accession>
<feature type="compositionally biased region" description="Basic and acidic residues" evidence="5">
    <location>
        <begin position="1"/>
        <end position="14"/>
    </location>
</feature>
<evidence type="ECO:0000256" key="1">
    <source>
        <dbReference type="ARBA" id="ARBA00005234"/>
    </source>
</evidence>
<feature type="compositionally biased region" description="Basic and acidic residues" evidence="5">
    <location>
        <begin position="241"/>
        <end position="252"/>
    </location>
</feature>
<feature type="compositionally biased region" description="Basic and acidic residues" evidence="5">
    <location>
        <begin position="37"/>
        <end position="53"/>
    </location>
</feature>
<keyword evidence="4" id="KW-0788">Thiol protease</keyword>
<sequence length="541" mass="63705">MKRKLDREKEEAVPLKKARKSTNNEKKVAKKTKNIKKKELIPRKTVKKTETNKKKQTKKIPRKTVKKTETNKKKQTKKIPRKTVKKTENNKKKQTKKIPPKTVKKTENNKKMKEISRRSARKIEEMEKNKIPRRSARSTKPVIYIHLRDPVKTRLKTTMKKKSSATQIWQKLYATRRLAKGSTLMRLANAELNKMNNKIEVMSEVVNSLKRAKGEDKKEIEELKNSVAEFKHELKIQKERKQMKKQIKEETKKAKKILKRKKRSEKKRKRHSRCKCVCEERILVQQPEMSPKKVPFPRKTAKKEKPEMPSIFQPSEQQIIFIETLCSRKDEEQIIITKLRYNIKVKDIKTLYGNAWLNDEIINLYMQLISERSRSQDQQLPSVYSFSTFFPDRLLNSGYNSVRRYTKGTNLLGYDIILVPKNDGNNHWWVAIINLREKTIKSYDSIDNGNDELLHALANYLDQESKDKFKVPYDTSQFVIENVKDMPKQGNYYDCGVFTCMAAEYVTRCQPLTFQQKDMPNLRYKMILEIANGKLTDGTSS</sequence>
<evidence type="ECO:0000313" key="8">
    <source>
        <dbReference type="Proteomes" id="UP000268350"/>
    </source>
</evidence>
<organism evidence="7 8">
    <name type="scientific">Drosophila guanche</name>
    <name type="common">Fruit fly</name>
    <dbReference type="NCBI Taxonomy" id="7266"/>
    <lineage>
        <taxon>Eukaryota</taxon>
        <taxon>Metazoa</taxon>
        <taxon>Ecdysozoa</taxon>
        <taxon>Arthropoda</taxon>
        <taxon>Hexapoda</taxon>
        <taxon>Insecta</taxon>
        <taxon>Pterygota</taxon>
        <taxon>Neoptera</taxon>
        <taxon>Endopterygota</taxon>
        <taxon>Diptera</taxon>
        <taxon>Brachycera</taxon>
        <taxon>Muscomorpha</taxon>
        <taxon>Ephydroidea</taxon>
        <taxon>Drosophilidae</taxon>
        <taxon>Drosophila</taxon>
        <taxon>Sophophora</taxon>
    </lineage>
</organism>
<evidence type="ECO:0000256" key="3">
    <source>
        <dbReference type="ARBA" id="ARBA00022801"/>
    </source>
</evidence>
<feature type="region of interest" description="Disordered" evidence="5">
    <location>
        <begin position="241"/>
        <end position="270"/>
    </location>
</feature>
<dbReference type="Proteomes" id="UP000268350">
    <property type="component" value="Unassembled WGS sequence"/>
</dbReference>